<dbReference type="EMBL" id="BAAANC010000005">
    <property type="protein sequence ID" value="GAA1559415.1"/>
    <property type="molecule type" value="Genomic_DNA"/>
</dbReference>
<evidence type="ECO:0000259" key="1">
    <source>
        <dbReference type="Pfam" id="PF01966"/>
    </source>
</evidence>
<dbReference type="SUPFAM" id="SSF109604">
    <property type="entry name" value="HD-domain/PDEase-like"/>
    <property type="match status" value="1"/>
</dbReference>
<proteinExistence type="predicted"/>
<dbReference type="InterPro" id="IPR006674">
    <property type="entry name" value="HD_domain"/>
</dbReference>
<protein>
    <submittedName>
        <fullName evidence="2">HDIG domain-containing protein</fullName>
    </submittedName>
</protein>
<keyword evidence="3" id="KW-1185">Reference proteome</keyword>
<name>A0ABP4NF25_9ACTN</name>
<organism evidence="2 3">
    <name type="scientific">Kribbella lupini</name>
    <dbReference type="NCBI Taxonomy" id="291602"/>
    <lineage>
        <taxon>Bacteria</taxon>
        <taxon>Bacillati</taxon>
        <taxon>Actinomycetota</taxon>
        <taxon>Actinomycetes</taxon>
        <taxon>Propionibacteriales</taxon>
        <taxon>Kribbellaceae</taxon>
        <taxon>Kribbella</taxon>
    </lineage>
</organism>
<accession>A0ABP4NF25</accession>
<evidence type="ECO:0000313" key="3">
    <source>
        <dbReference type="Proteomes" id="UP001500363"/>
    </source>
</evidence>
<reference evidence="3" key="1">
    <citation type="journal article" date="2019" name="Int. J. Syst. Evol. Microbiol.">
        <title>The Global Catalogue of Microorganisms (GCM) 10K type strain sequencing project: providing services to taxonomists for standard genome sequencing and annotation.</title>
        <authorList>
            <consortium name="The Broad Institute Genomics Platform"/>
            <consortium name="The Broad Institute Genome Sequencing Center for Infectious Disease"/>
            <person name="Wu L."/>
            <person name="Ma J."/>
        </authorList>
    </citation>
    <scope>NUCLEOTIDE SEQUENCE [LARGE SCALE GENOMIC DNA]</scope>
    <source>
        <strain evidence="3">JCM 14303</strain>
    </source>
</reference>
<dbReference type="CDD" id="cd00077">
    <property type="entry name" value="HDc"/>
    <property type="match status" value="1"/>
</dbReference>
<dbReference type="Pfam" id="PF01966">
    <property type="entry name" value="HD"/>
    <property type="match status" value="1"/>
</dbReference>
<dbReference type="InterPro" id="IPR003607">
    <property type="entry name" value="HD/PDEase_dom"/>
</dbReference>
<feature type="domain" description="HD" evidence="1">
    <location>
        <begin position="26"/>
        <end position="107"/>
    </location>
</feature>
<gene>
    <name evidence="2" type="ORF">GCM10009741_75560</name>
</gene>
<dbReference type="Proteomes" id="UP001500363">
    <property type="component" value="Unassembled WGS sequence"/>
</dbReference>
<comment type="caution">
    <text evidence="2">The sequence shown here is derived from an EMBL/GenBank/DDBJ whole genome shotgun (WGS) entry which is preliminary data.</text>
</comment>
<dbReference type="Gene3D" id="1.10.3210.10">
    <property type="entry name" value="Hypothetical protein af1432"/>
    <property type="match status" value="1"/>
</dbReference>
<evidence type="ECO:0000313" key="2">
    <source>
        <dbReference type="EMBL" id="GAA1559415.1"/>
    </source>
</evidence>
<sequence length="193" mass="21317">MVAVMSRTTWAKDIAEGLLADSLPRRWAHVQGVAGRARTLALILEDDSELIEVAAWLHDIGYAPSLVRTGFHPLDGARYLRDEVRADELVCQLVAHHTAAAIEAEERGLDEELNEFARPAPRLLNALIYCDLTAGVDGSTVDVDERLAEILTRYPPEHVVHRSITRSAPLLRDAARSVHRSLAASRSGEMRGR</sequence>